<dbReference type="InterPro" id="IPR000926">
    <property type="entry name" value="RibA"/>
</dbReference>
<evidence type="ECO:0000256" key="6">
    <source>
        <dbReference type="ARBA" id="ARBA00022619"/>
    </source>
</evidence>
<comment type="catalytic activity">
    <reaction evidence="1 17">
        <text>D-ribulose 5-phosphate = (2S)-2-hydroxy-3-oxobutyl phosphate + formate + H(+)</text>
        <dbReference type="Rhea" id="RHEA:18457"/>
        <dbReference type="ChEBI" id="CHEBI:15378"/>
        <dbReference type="ChEBI" id="CHEBI:15740"/>
        <dbReference type="ChEBI" id="CHEBI:58121"/>
        <dbReference type="ChEBI" id="CHEBI:58830"/>
        <dbReference type="EC" id="4.1.99.12"/>
    </reaction>
</comment>
<keyword evidence="9 17" id="KW-0378">Hydrolase</keyword>
<dbReference type="SUPFAM" id="SSF55821">
    <property type="entry name" value="YrdC/RibB"/>
    <property type="match status" value="1"/>
</dbReference>
<feature type="binding site" evidence="17">
    <location>
        <begin position="276"/>
        <end position="280"/>
    </location>
    <ligand>
        <name>GTP</name>
        <dbReference type="ChEBI" id="CHEBI:37565"/>
    </ligand>
</feature>
<feature type="site" description="Essential for DHBP synthase activity" evidence="17">
    <location>
        <position position="146"/>
    </location>
</feature>
<feature type="site" description="Essential for DHBP synthase activity" evidence="17">
    <location>
        <position position="184"/>
    </location>
</feature>
<dbReference type="Pfam" id="PF00925">
    <property type="entry name" value="GTP_cyclohydro2"/>
    <property type="match status" value="1"/>
</dbReference>
<dbReference type="HAMAP" id="MF_00179">
    <property type="entry name" value="RibA"/>
    <property type="match status" value="1"/>
</dbReference>
<comment type="similarity">
    <text evidence="5 17">In the N-terminal section; belongs to the DHBP synthase family.</text>
</comment>
<proteinExistence type="inferred from homology"/>
<dbReference type="NCBIfam" id="NF001591">
    <property type="entry name" value="PRK00393.1"/>
    <property type="match status" value="1"/>
</dbReference>
<feature type="binding site" evidence="17">
    <location>
        <position position="294"/>
    </location>
    <ligand>
        <name>Zn(2+)</name>
        <dbReference type="ChEBI" id="CHEBI:29105"/>
        <note>catalytic</note>
    </ligand>
</feature>
<keyword evidence="14 17" id="KW-0456">Lyase</keyword>
<comment type="catalytic activity">
    <reaction evidence="16 17">
        <text>GTP + 4 H2O = 2,5-diamino-6-hydroxy-4-(5-phosphoribosylamino)-pyrimidine + formate + 2 phosphate + 3 H(+)</text>
        <dbReference type="Rhea" id="RHEA:23704"/>
        <dbReference type="ChEBI" id="CHEBI:15377"/>
        <dbReference type="ChEBI" id="CHEBI:15378"/>
        <dbReference type="ChEBI" id="CHEBI:15740"/>
        <dbReference type="ChEBI" id="CHEBI:37565"/>
        <dbReference type="ChEBI" id="CHEBI:43474"/>
        <dbReference type="ChEBI" id="CHEBI:58614"/>
        <dbReference type="EC" id="3.5.4.25"/>
    </reaction>
</comment>
<feature type="region of interest" description="Disordered" evidence="18">
    <location>
        <begin position="1"/>
        <end position="21"/>
    </location>
</feature>
<dbReference type="InterPro" id="IPR032677">
    <property type="entry name" value="GTP_cyclohydro_II"/>
</dbReference>
<gene>
    <name evidence="17" type="primary">ribBA</name>
    <name evidence="20" type="ORF">O4213_01440</name>
</gene>
<feature type="binding site" evidence="17">
    <location>
        <position position="50"/>
    </location>
    <ligand>
        <name>D-ribulose 5-phosphate</name>
        <dbReference type="ChEBI" id="CHEBI:58121"/>
    </ligand>
</feature>
<feature type="active site" description="Proton acceptor; for GTP cyclohydrolase activity" evidence="17">
    <location>
        <position position="354"/>
    </location>
</feature>
<keyword evidence="13 17" id="KW-0464">Manganese</keyword>
<evidence type="ECO:0000313" key="20">
    <source>
        <dbReference type="EMBL" id="MCZ4548627.1"/>
    </source>
</evidence>
<feature type="binding site" evidence="17">
    <location>
        <position position="163"/>
    </location>
    <ligand>
        <name>Mg(2+)</name>
        <dbReference type="ChEBI" id="CHEBI:18420"/>
        <label>2</label>
    </ligand>
</feature>
<dbReference type="EC" id="3.5.4.25" evidence="17"/>
<feature type="region of interest" description="DHBP synthase" evidence="17">
    <location>
        <begin position="1"/>
        <end position="221"/>
    </location>
</feature>
<feature type="binding site" evidence="17">
    <location>
        <position position="377"/>
    </location>
    <ligand>
        <name>GTP</name>
        <dbReference type="ChEBI" id="CHEBI:37565"/>
    </ligand>
</feature>
<evidence type="ECO:0000256" key="7">
    <source>
        <dbReference type="ARBA" id="ARBA00022723"/>
    </source>
</evidence>
<evidence type="ECO:0000256" key="14">
    <source>
        <dbReference type="ARBA" id="ARBA00023239"/>
    </source>
</evidence>
<dbReference type="InterPro" id="IPR016299">
    <property type="entry name" value="Riboflavin_synth_RibBA"/>
</dbReference>
<reference evidence="20" key="1">
    <citation type="submission" date="2022-12" db="EMBL/GenBank/DDBJ databases">
        <authorList>
            <person name="Krivoruchko A.V."/>
            <person name="Elkin A."/>
        </authorList>
    </citation>
    <scope>NUCLEOTIDE SEQUENCE</scope>
    <source>
        <strain evidence="20">IEGM 1388</strain>
    </source>
</reference>
<evidence type="ECO:0000256" key="9">
    <source>
        <dbReference type="ARBA" id="ARBA00022801"/>
    </source>
</evidence>
<keyword evidence="15 17" id="KW-0511">Multifunctional enzyme</keyword>
<comment type="caution">
    <text evidence="20">The sequence shown here is derived from an EMBL/GenBank/DDBJ whole genome shotgun (WGS) entry which is preliminary data.</text>
</comment>
<feature type="compositionally biased region" description="Pro residues" evidence="18">
    <location>
        <begin position="1"/>
        <end position="13"/>
    </location>
</feature>
<evidence type="ECO:0000259" key="19">
    <source>
        <dbReference type="Pfam" id="PF00925"/>
    </source>
</evidence>
<evidence type="ECO:0000256" key="17">
    <source>
        <dbReference type="HAMAP-Rule" id="MF_01283"/>
    </source>
</evidence>
<evidence type="ECO:0000256" key="2">
    <source>
        <dbReference type="ARBA" id="ARBA00002284"/>
    </source>
</evidence>
<evidence type="ECO:0000256" key="5">
    <source>
        <dbReference type="ARBA" id="ARBA00005520"/>
    </source>
</evidence>
<keyword evidence="7 17" id="KW-0479">Metal-binding</keyword>
<evidence type="ECO:0000256" key="12">
    <source>
        <dbReference type="ARBA" id="ARBA00023134"/>
    </source>
</evidence>
<keyword evidence="8 17" id="KW-0547">Nucleotide-binding</keyword>
<dbReference type="RefSeq" id="WP_301569119.1">
    <property type="nucleotide sequence ID" value="NZ_JAPWIE010000001.1"/>
</dbReference>
<comment type="function">
    <text evidence="2 17">Catalyzes the conversion of D-ribulose 5-phosphate to formate and 3,4-dihydroxy-2-butanone 4-phosphate.</text>
</comment>
<dbReference type="PANTHER" id="PTHR21327">
    <property type="entry name" value="GTP CYCLOHYDROLASE II-RELATED"/>
    <property type="match status" value="1"/>
</dbReference>
<evidence type="ECO:0000256" key="16">
    <source>
        <dbReference type="ARBA" id="ARBA00049295"/>
    </source>
</evidence>
<feature type="domain" description="GTP cyclohydrolase II" evidence="19">
    <location>
        <begin position="228"/>
        <end position="397"/>
    </location>
</feature>
<comment type="cofactor">
    <cofactor evidence="17">
        <name>Zn(2+)</name>
        <dbReference type="ChEBI" id="CHEBI:29105"/>
    </cofactor>
    <text evidence="17">Binds 1 zinc ion per subunit.</text>
</comment>
<feature type="binding site" evidence="17">
    <location>
        <position position="46"/>
    </location>
    <ligand>
        <name>Mg(2+)</name>
        <dbReference type="ChEBI" id="CHEBI:18420"/>
        <label>2</label>
    </ligand>
</feature>
<evidence type="ECO:0000256" key="3">
    <source>
        <dbReference type="ARBA" id="ARBA00004853"/>
    </source>
</evidence>
<evidence type="ECO:0000256" key="4">
    <source>
        <dbReference type="ARBA" id="ARBA00004904"/>
    </source>
</evidence>
<comment type="similarity">
    <text evidence="17">In the C-terminal section; belongs to the GTP cyclohydrolase II family.</text>
</comment>
<feature type="binding site" evidence="17">
    <location>
        <position position="184"/>
    </location>
    <ligand>
        <name>D-ribulose 5-phosphate</name>
        <dbReference type="ChEBI" id="CHEBI:58121"/>
    </ligand>
</feature>
<feature type="region of interest" description="GTP cyclohydrolase II" evidence="17">
    <location>
        <begin position="222"/>
        <end position="432"/>
    </location>
</feature>
<feature type="binding site" evidence="17">
    <location>
        <position position="46"/>
    </location>
    <ligand>
        <name>Mg(2+)</name>
        <dbReference type="ChEBI" id="CHEBI:18420"/>
        <label>1</label>
    </ligand>
</feature>
<dbReference type="InterPro" id="IPR036144">
    <property type="entry name" value="RibA-like_sf"/>
</dbReference>
<evidence type="ECO:0000256" key="8">
    <source>
        <dbReference type="ARBA" id="ARBA00022741"/>
    </source>
</evidence>
<dbReference type="EMBL" id="JAPWIE010000001">
    <property type="protein sequence ID" value="MCZ4548627.1"/>
    <property type="molecule type" value="Genomic_DNA"/>
</dbReference>
<feature type="binding site" evidence="17">
    <location>
        <begin position="160"/>
        <end position="164"/>
    </location>
    <ligand>
        <name>D-ribulose 5-phosphate</name>
        <dbReference type="ChEBI" id="CHEBI:58121"/>
    </ligand>
</feature>
<dbReference type="EC" id="4.1.99.12" evidence="17"/>
<keyword evidence="11 17" id="KW-0460">Magnesium</keyword>
<feature type="binding site" evidence="17">
    <location>
        <position position="281"/>
    </location>
    <ligand>
        <name>Zn(2+)</name>
        <dbReference type="ChEBI" id="CHEBI:29105"/>
        <note>catalytic</note>
    </ligand>
</feature>
<comment type="pathway">
    <text evidence="3 17">Cofactor biosynthesis; riboflavin biosynthesis; 5-amino-6-(D-ribitylamino)uracil from GTP: step 1/4.</text>
</comment>
<evidence type="ECO:0000256" key="1">
    <source>
        <dbReference type="ARBA" id="ARBA00000141"/>
    </source>
</evidence>
<feature type="binding site" evidence="17">
    <location>
        <position position="382"/>
    </location>
    <ligand>
        <name>GTP</name>
        <dbReference type="ChEBI" id="CHEBI:37565"/>
    </ligand>
</feature>
<dbReference type="NCBIfam" id="TIGR00506">
    <property type="entry name" value="ribB"/>
    <property type="match status" value="1"/>
</dbReference>
<name>A0ABT4MNQ0_GORRU</name>
<dbReference type="CDD" id="cd00641">
    <property type="entry name" value="GTP_cyclohydro2"/>
    <property type="match status" value="1"/>
</dbReference>
<feature type="binding site" evidence="17">
    <location>
        <begin position="45"/>
        <end position="46"/>
    </location>
    <ligand>
        <name>D-ribulose 5-phosphate</name>
        <dbReference type="ChEBI" id="CHEBI:58121"/>
    </ligand>
</feature>
<accession>A0ABT4MNQ0</accession>
<feature type="active site" description="Nucleophile; for GTP cyclohydrolase activity" evidence="17">
    <location>
        <position position="356"/>
    </location>
</feature>
<keyword evidence="10 17" id="KW-0862">Zinc</keyword>
<comment type="cofactor">
    <cofactor evidence="17">
        <name>Mg(2+)</name>
        <dbReference type="ChEBI" id="CHEBI:18420"/>
    </cofactor>
    <cofactor evidence="17">
        <name>Mn(2+)</name>
        <dbReference type="ChEBI" id="CHEBI:29035"/>
    </cofactor>
    <text evidence="17">Binds 2 divalent metal cations per subunit. Magnesium or manganese.</text>
</comment>
<dbReference type="SUPFAM" id="SSF142695">
    <property type="entry name" value="RibA-like"/>
    <property type="match status" value="1"/>
</dbReference>
<dbReference type="Gene3D" id="3.90.870.10">
    <property type="entry name" value="DHBP synthase"/>
    <property type="match status" value="1"/>
</dbReference>
<comment type="function">
    <text evidence="17">Catalyzes the conversion of GTP to 2,5-diamino-6-ribosylamino-4(3H)-pyrimidinone 5'-phosphate (DARP), formate and pyrophosphate.</text>
</comment>
<dbReference type="HAMAP" id="MF_00180">
    <property type="entry name" value="RibB"/>
    <property type="match status" value="1"/>
</dbReference>
<evidence type="ECO:0000256" key="18">
    <source>
        <dbReference type="SAM" id="MobiDB-lite"/>
    </source>
</evidence>
<evidence type="ECO:0000313" key="21">
    <source>
        <dbReference type="Proteomes" id="UP001067235"/>
    </source>
</evidence>
<evidence type="ECO:0000256" key="13">
    <source>
        <dbReference type="ARBA" id="ARBA00023211"/>
    </source>
</evidence>
<keyword evidence="6 17" id="KW-0686">Riboflavin biosynthesis</keyword>
<evidence type="ECO:0000256" key="15">
    <source>
        <dbReference type="ARBA" id="ARBA00023268"/>
    </source>
</evidence>
<dbReference type="Pfam" id="PF00926">
    <property type="entry name" value="DHBP_synthase"/>
    <property type="match status" value="1"/>
</dbReference>
<dbReference type="PIRSF" id="PIRSF001259">
    <property type="entry name" value="RibA"/>
    <property type="match status" value="1"/>
</dbReference>
<dbReference type="InterPro" id="IPR000422">
    <property type="entry name" value="DHBP_synthase_RibB"/>
</dbReference>
<feature type="binding site" evidence="17">
    <location>
        <position position="342"/>
    </location>
    <ligand>
        <name>GTP</name>
        <dbReference type="ChEBI" id="CHEBI:37565"/>
    </ligand>
</feature>
<feature type="binding site" evidence="17">
    <location>
        <position position="292"/>
    </location>
    <ligand>
        <name>Zn(2+)</name>
        <dbReference type="ChEBI" id="CHEBI:29105"/>
        <note>catalytic</note>
    </ligand>
</feature>
<evidence type="ECO:0000256" key="11">
    <source>
        <dbReference type="ARBA" id="ARBA00022842"/>
    </source>
</evidence>
<dbReference type="NCBIfam" id="TIGR00505">
    <property type="entry name" value="ribA"/>
    <property type="match status" value="1"/>
</dbReference>
<evidence type="ECO:0000256" key="10">
    <source>
        <dbReference type="ARBA" id="ARBA00022833"/>
    </source>
</evidence>
<feature type="binding site" evidence="17">
    <location>
        <position position="297"/>
    </location>
    <ligand>
        <name>GTP</name>
        <dbReference type="ChEBI" id="CHEBI:37565"/>
    </ligand>
</feature>
<dbReference type="GO" id="GO:0003935">
    <property type="term" value="F:GTP cyclohydrolase II activity"/>
    <property type="evidence" value="ECO:0007669"/>
    <property type="project" value="UniProtKB-EC"/>
</dbReference>
<dbReference type="HAMAP" id="MF_01283">
    <property type="entry name" value="RibBA"/>
    <property type="match status" value="1"/>
</dbReference>
<dbReference type="PANTHER" id="PTHR21327:SF18">
    <property type="entry name" value="3,4-DIHYDROXY-2-BUTANONE 4-PHOSPHATE SYNTHASE"/>
    <property type="match status" value="1"/>
</dbReference>
<dbReference type="InterPro" id="IPR017945">
    <property type="entry name" value="DHBP_synth_RibB-like_a/b_dom"/>
</dbReference>
<dbReference type="Gene3D" id="3.40.50.10990">
    <property type="entry name" value="GTP cyclohydrolase II"/>
    <property type="match status" value="1"/>
</dbReference>
<feature type="binding site" evidence="17">
    <location>
        <begin position="320"/>
        <end position="322"/>
    </location>
    <ligand>
        <name>GTP</name>
        <dbReference type="ChEBI" id="CHEBI:37565"/>
    </ligand>
</feature>
<sequence>MRKPATPQPFPNPDPDRSSRFDDVQDAIDAVAAGRPVVVVDDEDRENEGDLILAAEHATTENMAFLVRYTSGFICVAMTDERADELDLPLMVSEQNNGESLRTAFAVSVDAGTSVTTGISAKDRATTARALADARTTPDGLTRPGHVMPLRARDGGVLVRAGHTEATVDLCSLAGCAPVGVLCELVDDDGEMSRRPSLFAFARRHDLPIISVRELIAYRRRNEPQVSRVSAAQIPTMDGEFTGHVFVDRDGVEHLALVIGSPHLAASTSDAAPLVRLHSECMTGDVLGSLRCDCGPQLQDSLRAIAYEGRGVLVYVRGHEGRGVGLGAKIAAYALQEQGRDTVDANLDLGLPVDARQYWQAAAILRDLGVDRIRLITNNPDKTAALEEHGITVVERVARPAHVNQHNRAYLRTKELRMGHEIGADPQARFAM</sequence>
<dbReference type="Proteomes" id="UP001067235">
    <property type="component" value="Unassembled WGS sequence"/>
</dbReference>
<keyword evidence="21" id="KW-1185">Reference proteome</keyword>
<protein>
    <recommendedName>
        <fullName evidence="17">Riboflavin biosynthesis protein RibBA</fullName>
    </recommendedName>
    <domain>
        <recommendedName>
            <fullName evidence="17">3,4-dihydroxy-2-butanone 4-phosphate synthase</fullName>
            <shortName evidence="17">DHBP synthase</shortName>
            <ecNumber evidence="17">4.1.99.12</ecNumber>
        </recommendedName>
    </domain>
    <domain>
        <recommendedName>
            <fullName evidence="17">GTP cyclohydrolase-2</fullName>
            <ecNumber evidence="17">3.5.4.25</ecNumber>
        </recommendedName>
        <alternativeName>
            <fullName evidence="17">GTP cyclohydrolase II</fullName>
        </alternativeName>
    </domain>
</protein>
<dbReference type="GO" id="GO:0008686">
    <property type="term" value="F:3,4-dihydroxy-2-butanone-4-phosphate synthase activity"/>
    <property type="evidence" value="ECO:0007669"/>
    <property type="project" value="UniProtKB-EC"/>
</dbReference>
<keyword evidence="12 17" id="KW-0342">GTP-binding</keyword>
<organism evidence="20 21">
    <name type="scientific">Gordonia rubripertincta</name>
    <name type="common">Rhodococcus corallinus</name>
    <dbReference type="NCBI Taxonomy" id="36822"/>
    <lineage>
        <taxon>Bacteria</taxon>
        <taxon>Bacillati</taxon>
        <taxon>Actinomycetota</taxon>
        <taxon>Actinomycetes</taxon>
        <taxon>Mycobacteriales</taxon>
        <taxon>Gordoniaceae</taxon>
        <taxon>Gordonia</taxon>
    </lineage>
</organism>
<comment type="pathway">
    <text evidence="4 17">Cofactor biosynthesis; riboflavin biosynthesis; 2-hydroxy-3-oxobutyl phosphate from D-ribulose 5-phosphate: step 1/1.</text>
</comment>
<dbReference type="NCBIfam" id="NF006803">
    <property type="entry name" value="PRK09311.1"/>
    <property type="match status" value="1"/>
</dbReference>